<dbReference type="Proteomes" id="UP001183246">
    <property type="component" value="Unassembled WGS sequence"/>
</dbReference>
<proteinExistence type="predicted"/>
<dbReference type="EMBL" id="JAVREL010000010">
    <property type="protein sequence ID" value="MDT0344484.1"/>
    <property type="molecule type" value="Genomic_DNA"/>
</dbReference>
<name>A0ABU2MVB0_9ACTN</name>
<reference evidence="2" key="1">
    <citation type="submission" date="2023-07" db="EMBL/GenBank/DDBJ databases">
        <title>30 novel species of actinomycetes from the DSMZ collection.</title>
        <authorList>
            <person name="Nouioui I."/>
        </authorList>
    </citation>
    <scope>NUCLEOTIDE SEQUENCE [LARGE SCALE GENOMIC DNA]</scope>
    <source>
        <strain evidence="2">DSM 44938</strain>
    </source>
</reference>
<organism evidence="1 2">
    <name type="scientific">Streptomyces litchfieldiae</name>
    <dbReference type="NCBI Taxonomy" id="3075543"/>
    <lineage>
        <taxon>Bacteria</taxon>
        <taxon>Bacillati</taxon>
        <taxon>Actinomycetota</taxon>
        <taxon>Actinomycetes</taxon>
        <taxon>Kitasatosporales</taxon>
        <taxon>Streptomycetaceae</taxon>
        <taxon>Streptomyces</taxon>
    </lineage>
</organism>
<evidence type="ECO:0000313" key="1">
    <source>
        <dbReference type="EMBL" id="MDT0344484.1"/>
    </source>
</evidence>
<protein>
    <recommendedName>
        <fullName evidence="3">DUF1579 domain-containing protein</fullName>
    </recommendedName>
</protein>
<gene>
    <name evidence="1" type="ORF">RM590_17965</name>
</gene>
<evidence type="ECO:0000313" key="2">
    <source>
        <dbReference type="Proteomes" id="UP001183246"/>
    </source>
</evidence>
<dbReference type="RefSeq" id="WP_311705618.1">
    <property type="nucleotide sequence ID" value="NZ_JAVREL010000010.1"/>
</dbReference>
<accession>A0ABU2MVB0</accession>
<evidence type="ECO:0008006" key="3">
    <source>
        <dbReference type="Google" id="ProtNLM"/>
    </source>
</evidence>
<sequence>MRQPTPHSALRQLDVLVGEWDMWAAGHSAGPVRTEFAWLEGGAFLVQRADTGPESTLPAEWEANTPFPTVTLTGYDDTAGDFTTLYADGRGVARVYRTSMNDGRWRQWRAAPGFHQRFTATFADGGNTINGGWEHSRDGELWSPDFDVTYTRVGKS</sequence>
<comment type="caution">
    <text evidence="1">The sequence shown here is derived from an EMBL/GenBank/DDBJ whole genome shotgun (WGS) entry which is preliminary data.</text>
</comment>
<keyword evidence="2" id="KW-1185">Reference proteome</keyword>